<keyword evidence="4" id="KW-1185">Reference proteome</keyword>
<organism evidence="3 4">
    <name type="scientific">Triparma laevis f. longispina</name>
    <dbReference type="NCBI Taxonomy" id="1714387"/>
    <lineage>
        <taxon>Eukaryota</taxon>
        <taxon>Sar</taxon>
        <taxon>Stramenopiles</taxon>
        <taxon>Ochrophyta</taxon>
        <taxon>Bolidophyceae</taxon>
        <taxon>Parmales</taxon>
        <taxon>Triparmaceae</taxon>
        <taxon>Triparma</taxon>
    </lineage>
</organism>
<accession>A0A9W7FRE1</accession>
<comment type="caution">
    <text evidence="3">The sequence shown here is derived from an EMBL/GenBank/DDBJ whole genome shotgun (WGS) entry which is preliminary data.</text>
</comment>
<feature type="transmembrane region" description="Helical" evidence="2">
    <location>
        <begin position="602"/>
        <end position="621"/>
    </location>
</feature>
<feature type="region of interest" description="Disordered" evidence="1">
    <location>
        <begin position="119"/>
        <end position="209"/>
    </location>
</feature>
<reference evidence="4" key="1">
    <citation type="journal article" date="2023" name="Commun. Biol.">
        <title>Genome analysis of Parmales, the sister group of diatoms, reveals the evolutionary specialization of diatoms from phago-mixotrophs to photoautotrophs.</title>
        <authorList>
            <person name="Ban H."/>
            <person name="Sato S."/>
            <person name="Yoshikawa S."/>
            <person name="Yamada K."/>
            <person name="Nakamura Y."/>
            <person name="Ichinomiya M."/>
            <person name="Sato N."/>
            <person name="Blanc-Mathieu R."/>
            <person name="Endo H."/>
            <person name="Kuwata A."/>
            <person name="Ogata H."/>
        </authorList>
    </citation>
    <scope>NUCLEOTIDE SEQUENCE [LARGE SCALE GENOMIC DNA]</scope>
    <source>
        <strain evidence="4">NIES 3700</strain>
    </source>
</reference>
<name>A0A9W7FRE1_9STRA</name>
<dbReference type="OrthoDB" id="194045at2759"/>
<evidence type="ECO:0000313" key="3">
    <source>
        <dbReference type="EMBL" id="GMI17617.1"/>
    </source>
</evidence>
<keyword evidence="2" id="KW-1133">Transmembrane helix</keyword>
<protein>
    <recommendedName>
        <fullName evidence="5">SMODS and SLOG-associating 2TM effector domain-containing protein</fullName>
    </recommendedName>
</protein>
<feature type="region of interest" description="Disordered" evidence="1">
    <location>
        <begin position="657"/>
        <end position="687"/>
    </location>
</feature>
<feature type="region of interest" description="Disordered" evidence="1">
    <location>
        <begin position="914"/>
        <end position="935"/>
    </location>
</feature>
<dbReference type="EMBL" id="BRXW01000299">
    <property type="protein sequence ID" value="GMI17617.1"/>
    <property type="molecule type" value="Genomic_DNA"/>
</dbReference>
<evidence type="ECO:0000313" key="4">
    <source>
        <dbReference type="Proteomes" id="UP001165122"/>
    </source>
</evidence>
<feature type="compositionally biased region" description="Polar residues" evidence="1">
    <location>
        <begin position="121"/>
        <end position="130"/>
    </location>
</feature>
<feature type="transmembrane region" description="Helical" evidence="2">
    <location>
        <begin position="560"/>
        <end position="582"/>
    </location>
</feature>
<feature type="compositionally biased region" description="Basic and acidic residues" evidence="1">
    <location>
        <begin position="167"/>
        <end position="184"/>
    </location>
</feature>
<feature type="compositionally biased region" description="Basic and acidic residues" evidence="1">
    <location>
        <begin position="664"/>
        <end position="676"/>
    </location>
</feature>
<proteinExistence type="predicted"/>
<feature type="compositionally biased region" description="Low complexity" evidence="1">
    <location>
        <begin position="146"/>
        <end position="157"/>
    </location>
</feature>
<keyword evidence="2" id="KW-0472">Membrane</keyword>
<evidence type="ECO:0000256" key="2">
    <source>
        <dbReference type="SAM" id="Phobius"/>
    </source>
</evidence>
<feature type="compositionally biased region" description="Acidic residues" evidence="1">
    <location>
        <begin position="924"/>
        <end position="935"/>
    </location>
</feature>
<keyword evidence="2" id="KW-0812">Transmembrane</keyword>
<dbReference type="Proteomes" id="UP001165122">
    <property type="component" value="Unassembled WGS sequence"/>
</dbReference>
<evidence type="ECO:0000256" key="1">
    <source>
        <dbReference type="SAM" id="MobiDB-lite"/>
    </source>
</evidence>
<sequence>MFRKTSMSKGTIATHSMQHSYVDNITPSPTLSSSESLMTRTMLTAVDFKFAGPGGRTNSAIFVPNKISTKQLMSIVEEVWRIPTANMLISIDAGSAHPTLLATNDLCASKQYEPWAKEGLQQVQKSNKIRSQSESSSRSPNPPPVSSSSSNDMDLSSAAFQSPSEPPNREDLKKGGIEMKKTEGGENAESRSPSFTFSEPQSTPGNQEVSSQQINVINKLLFQKLITVFCAILDAAAMSNNWIIIDRTRAIESSATAELILEFAIRQTNQRPAIIVIESLKRFREFTSEKTRSHLQDLNELAAKSRPITSDGIDNESAEVQVIPLPYNPEDYEDSKPFEDGDLPCKAFKEHIRADTKDVAPKRKWMYHYNQTTFSSGTHYVFLESDTEAFPLHAFGPTGYVHAHGGTLSYQRLRSRISQGRPLVMLHQTGGVSQAFGSLHKSIGHMSADSMKSTDQILAEIDLFSSEKWAAGFGVPEIMMFKELLSRAPQLFQKTILSVDLVKASAEEVLTAVTGCFASTTSGIPELGLGDAEMNMVFNAWERHVILWNNAKIIRNRAHIMYFLLTLIALSTALCSVLYANVEISGTVEVQGVSMDHKSFESFLGKALIVFPVVTALVSTIRTRMRFVDKWKICELASFQIVQEIYHFRTRTFKYSPSSLSSGDGKDDKGKEKENGGGKGSKLSQANNAHLARSRFSQRVQDIWSTVLESDVGTSGTLIYQSAKMYDSTNRSKFHEMLKTHINSNLFKHSKESKEKKKPFCSIMCCSSEDQSLVEEDDLVSPMSIEMYVKSRALPVLHHFRSISPRLSSSSSWIEVLGFCVTSLGALLAVMEYGEWIALVVAIGALLQNVSEYFGFARERSAVNAGLKDVENMLSWWESLSVVDRRTTASKQIAVGMTEGSFMVWAGARTSSAANMQGSSVGDTIDDAEAEGGEE</sequence>
<dbReference type="AlphaFoldDB" id="A0A9W7FRE1"/>
<gene>
    <name evidence="3" type="ORF">TrLO_g4439</name>
</gene>
<feature type="compositionally biased region" description="Polar residues" evidence="1">
    <location>
        <begin position="190"/>
        <end position="209"/>
    </location>
</feature>
<evidence type="ECO:0008006" key="5">
    <source>
        <dbReference type="Google" id="ProtNLM"/>
    </source>
</evidence>